<evidence type="ECO:0000256" key="7">
    <source>
        <dbReference type="HAMAP-Rule" id="MF_00412"/>
    </source>
</evidence>
<organism evidence="9 10">
    <name type="scientific">Geosporobacter subterraneus DSM 17957</name>
    <dbReference type="NCBI Taxonomy" id="1121919"/>
    <lineage>
        <taxon>Bacteria</taxon>
        <taxon>Bacillati</taxon>
        <taxon>Bacillota</taxon>
        <taxon>Clostridia</taxon>
        <taxon>Peptostreptococcales</taxon>
        <taxon>Thermotaleaceae</taxon>
        <taxon>Geosporobacter</taxon>
    </lineage>
</organism>
<comment type="pathway">
    <text evidence="1 7">Amino-acid biosynthesis; L-proline biosynthesis; L-glutamate 5-semialdehyde from L-glutamate: step 2/2.</text>
</comment>
<gene>
    <name evidence="7" type="primary">proA</name>
    <name evidence="9" type="ORF">SAMN02745975_02307</name>
</gene>
<evidence type="ECO:0000256" key="3">
    <source>
        <dbReference type="ARBA" id="ARBA00022650"/>
    </source>
</evidence>
<keyword evidence="7" id="KW-0963">Cytoplasm</keyword>
<dbReference type="InterPro" id="IPR000965">
    <property type="entry name" value="GPR_dom"/>
</dbReference>
<dbReference type="AlphaFoldDB" id="A0A1M6K4F2"/>
<protein>
    <recommendedName>
        <fullName evidence="7">Gamma-glutamyl phosphate reductase</fullName>
        <shortName evidence="7">GPR</shortName>
        <ecNumber evidence="7">1.2.1.41</ecNumber>
    </recommendedName>
    <alternativeName>
        <fullName evidence="7">Glutamate-5-semialdehyde dehydrogenase</fullName>
    </alternativeName>
    <alternativeName>
        <fullName evidence="7">Glutamyl-gamma-semialdehyde dehydrogenase</fullName>
        <shortName evidence="7">GSA dehydrogenase</shortName>
    </alternativeName>
</protein>
<dbReference type="EC" id="1.2.1.41" evidence="7"/>
<dbReference type="UniPathway" id="UPA00098">
    <property type="reaction ID" value="UER00360"/>
</dbReference>
<comment type="subcellular location">
    <subcellularLocation>
        <location evidence="7">Cytoplasm</location>
    </subcellularLocation>
</comment>
<dbReference type="PANTHER" id="PTHR11063">
    <property type="entry name" value="GLUTAMATE SEMIALDEHYDE DEHYDROGENASE"/>
    <property type="match status" value="1"/>
</dbReference>
<feature type="domain" description="Aldehyde dehydrogenase" evidence="8">
    <location>
        <begin position="74"/>
        <end position="311"/>
    </location>
</feature>
<dbReference type="InterPro" id="IPR016163">
    <property type="entry name" value="Ald_DH_C"/>
</dbReference>
<evidence type="ECO:0000256" key="5">
    <source>
        <dbReference type="ARBA" id="ARBA00023002"/>
    </source>
</evidence>
<dbReference type="Gene3D" id="3.40.309.10">
    <property type="entry name" value="Aldehyde Dehydrogenase, Chain A, domain 2"/>
    <property type="match status" value="1"/>
</dbReference>
<dbReference type="EMBL" id="FQZV01000029">
    <property type="protein sequence ID" value="SHJ53819.1"/>
    <property type="molecule type" value="Genomic_DNA"/>
</dbReference>
<evidence type="ECO:0000313" key="10">
    <source>
        <dbReference type="Proteomes" id="UP000184536"/>
    </source>
</evidence>
<comment type="function">
    <text evidence="7">Catalyzes the NADPH-dependent reduction of L-glutamate 5-phosphate into L-glutamate 5-semialdehyde and phosphate. The product spontaneously undergoes cyclization to form 1-pyrroline-5-carboxylate.</text>
</comment>
<keyword evidence="5 7" id="KW-0560">Oxidoreductase</keyword>
<dbReference type="FunFam" id="3.40.309.10:FF:000006">
    <property type="entry name" value="Gamma-glutamyl phosphate reductase"/>
    <property type="match status" value="1"/>
</dbReference>
<keyword evidence="10" id="KW-1185">Reference proteome</keyword>
<dbReference type="GO" id="GO:0055129">
    <property type="term" value="P:L-proline biosynthetic process"/>
    <property type="evidence" value="ECO:0007669"/>
    <property type="project" value="UniProtKB-UniRule"/>
</dbReference>
<dbReference type="GO" id="GO:0005737">
    <property type="term" value="C:cytoplasm"/>
    <property type="evidence" value="ECO:0007669"/>
    <property type="project" value="UniProtKB-SubCell"/>
</dbReference>
<name>A0A1M6K4F2_9FIRM</name>
<keyword evidence="4 7" id="KW-0521">NADP</keyword>
<dbReference type="PANTHER" id="PTHR11063:SF8">
    <property type="entry name" value="DELTA-1-PYRROLINE-5-CARBOXYLATE SYNTHASE"/>
    <property type="match status" value="1"/>
</dbReference>
<dbReference type="CDD" id="cd07079">
    <property type="entry name" value="ALDH_F18-19_ProA-GPR"/>
    <property type="match status" value="1"/>
</dbReference>
<evidence type="ECO:0000313" key="9">
    <source>
        <dbReference type="EMBL" id="SHJ53819.1"/>
    </source>
</evidence>
<keyword evidence="3 7" id="KW-0641">Proline biosynthesis</keyword>
<dbReference type="Proteomes" id="UP000184536">
    <property type="component" value="Unassembled WGS sequence"/>
</dbReference>
<dbReference type="Gene3D" id="3.40.605.10">
    <property type="entry name" value="Aldehyde Dehydrogenase, Chain A, domain 1"/>
    <property type="match status" value="1"/>
</dbReference>
<evidence type="ECO:0000256" key="1">
    <source>
        <dbReference type="ARBA" id="ARBA00004985"/>
    </source>
</evidence>
<dbReference type="InterPro" id="IPR020593">
    <property type="entry name" value="G-glutamylP_reductase_CS"/>
</dbReference>
<dbReference type="PROSITE" id="PS01223">
    <property type="entry name" value="PROA"/>
    <property type="match status" value="1"/>
</dbReference>
<dbReference type="PIRSF" id="PIRSF000151">
    <property type="entry name" value="GPR"/>
    <property type="match status" value="1"/>
</dbReference>
<dbReference type="RefSeq" id="WP_110941431.1">
    <property type="nucleotide sequence ID" value="NZ_FQZV01000029.1"/>
</dbReference>
<dbReference type="InterPro" id="IPR015590">
    <property type="entry name" value="Aldehyde_DH_dom"/>
</dbReference>
<proteinExistence type="inferred from homology"/>
<reference evidence="10" key="1">
    <citation type="submission" date="2016-11" db="EMBL/GenBank/DDBJ databases">
        <authorList>
            <person name="Varghese N."/>
            <person name="Submissions S."/>
        </authorList>
    </citation>
    <scope>NUCLEOTIDE SEQUENCE [LARGE SCALE GENOMIC DNA]</scope>
    <source>
        <strain evidence="10">DSM 17957</strain>
    </source>
</reference>
<evidence type="ECO:0000259" key="8">
    <source>
        <dbReference type="Pfam" id="PF00171"/>
    </source>
</evidence>
<evidence type="ECO:0000256" key="4">
    <source>
        <dbReference type="ARBA" id="ARBA00022857"/>
    </source>
</evidence>
<dbReference type="GO" id="GO:0050661">
    <property type="term" value="F:NADP binding"/>
    <property type="evidence" value="ECO:0007669"/>
    <property type="project" value="InterPro"/>
</dbReference>
<comment type="catalytic activity">
    <reaction evidence="6 7">
        <text>L-glutamate 5-semialdehyde + phosphate + NADP(+) = L-glutamyl 5-phosphate + NADPH + H(+)</text>
        <dbReference type="Rhea" id="RHEA:19541"/>
        <dbReference type="ChEBI" id="CHEBI:15378"/>
        <dbReference type="ChEBI" id="CHEBI:43474"/>
        <dbReference type="ChEBI" id="CHEBI:57783"/>
        <dbReference type="ChEBI" id="CHEBI:58066"/>
        <dbReference type="ChEBI" id="CHEBI:58274"/>
        <dbReference type="ChEBI" id="CHEBI:58349"/>
        <dbReference type="EC" id="1.2.1.41"/>
    </reaction>
</comment>
<dbReference type="InterPro" id="IPR012134">
    <property type="entry name" value="Glu-5-SA_DH"/>
</dbReference>
<sequence length="413" mass="46140">MSNLILQCKRLKDAAKLLGIADTKKKNKALYYVAKQLRASRDIIIAENEKDVRNAREAGMKESLIDRLRLDENRIEDMIEGIETIIDLRDPIWNSNRVWTLENGLTISKMTVPMGVIGIIYESRPNVTIDAFALALKSGNCILLRGSSTSIHSNRALVNAVKEGLKASRLPEDVIGFIDDVDRSVVMEMLTLNEYIDLIIPRGGNELIQFVIKNATVPTIETGVGNCHVYIDESANLEKAIKIAENAKMQRPGVCNACETILVNEKVARDFLPLLYQSFDGKVEMRGCEKTRKVIPVNRAGEEDWFEEYLDYTVAIKVVEDIKEAIEHIDKYGTKHSEAIVTEQLEHANLFLRQVDAAAVYVNASTRFTDGGQFGFGAEMGISTQKIHARGPIGLEELVTVKYTIVGNGQIRE</sequence>
<keyword evidence="2 7" id="KW-0028">Amino-acid biosynthesis</keyword>
<dbReference type="NCBIfam" id="NF001221">
    <property type="entry name" value="PRK00197.1"/>
    <property type="match status" value="1"/>
</dbReference>
<dbReference type="HAMAP" id="MF_00412">
    <property type="entry name" value="ProA"/>
    <property type="match status" value="1"/>
</dbReference>
<dbReference type="GO" id="GO:0004350">
    <property type="term" value="F:glutamate-5-semialdehyde dehydrogenase activity"/>
    <property type="evidence" value="ECO:0007669"/>
    <property type="project" value="UniProtKB-UniRule"/>
</dbReference>
<evidence type="ECO:0000256" key="2">
    <source>
        <dbReference type="ARBA" id="ARBA00022605"/>
    </source>
</evidence>
<comment type="similarity">
    <text evidence="7">Belongs to the gamma-glutamyl phosphate reductase family.</text>
</comment>
<dbReference type="OrthoDB" id="9809970at2"/>
<dbReference type="InterPro" id="IPR016162">
    <property type="entry name" value="Ald_DH_N"/>
</dbReference>
<accession>A0A1M6K4F2</accession>
<dbReference type="Pfam" id="PF00171">
    <property type="entry name" value="Aldedh"/>
    <property type="match status" value="1"/>
</dbReference>
<dbReference type="STRING" id="1121919.SAMN02745975_02307"/>
<dbReference type="InterPro" id="IPR016161">
    <property type="entry name" value="Ald_DH/histidinol_DH"/>
</dbReference>
<evidence type="ECO:0000256" key="6">
    <source>
        <dbReference type="ARBA" id="ARBA00049024"/>
    </source>
</evidence>
<dbReference type="SUPFAM" id="SSF53720">
    <property type="entry name" value="ALDH-like"/>
    <property type="match status" value="1"/>
</dbReference>
<dbReference type="NCBIfam" id="TIGR00407">
    <property type="entry name" value="proA"/>
    <property type="match status" value="1"/>
</dbReference>